<evidence type="ECO:0000259" key="7">
    <source>
        <dbReference type="Pfam" id="PF10566"/>
    </source>
</evidence>
<keyword evidence="11" id="KW-1185">Reference proteome</keyword>
<dbReference type="Proteomes" id="UP000628448">
    <property type="component" value="Unassembled WGS sequence"/>
</dbReference>
<evidence type="ECO:0000313" key="10">
    <source>
        <dbReference type="EMBL" id="MBG9376895.1"/>
    </source>
</evidence>
<feature type="signal peptide" evidence="6">
    <location>
        <begin position="1"/>
        <end position="18"/>
    </location>
</feature>
<dbReference type="InterPro" id="IPR019563">
    <property type="entry name" value="GH97_catalytic"/>
</dbReference>
<dbReference type="InterPro" id="IPR013780">
    <property type="entry name" value="Glyco_hydro_b"/>
</dbReference>
<feature type="domain" description="Glycosyl-hydrolase 97 C-terminal oligomerisation" evidence="9">
    <location>
        <begin position="554"/>
        <end position="649"/>
    </location>
</feature>
<evidence type="ECO:0000256" key="1">
    <source>
        <dbReference type="ARBA" id="ARBA00001913"/>
    </source>
</evidence>
<dbReference type="InterPro" id="IPR013785">
    <property type="entry name" value="Aldolase_TIM"/>
</dbReference>
<dbReference type="InterPro" id="IPR014718">
    <property type="entry name" value="GH-type_carb-bd"/>
</dbReference>
<gene>
    <name evidence="10" type="ORF">I5907_11650</name>
</gene>
<dbReference type="RefSeq" id="WP_196990886.1">
    <property type="nucleotide sequence ID" value="NZ_JADWYR010000001.1"/>
</dbReference>
<dbReference type="Pfam" id="PF14508">
    <property type="entry name" value="GH97_N"/>
    <property type="match status" value="1"/>
</dbReference>
<organism evidence="10 11">
    <name type="scientific">Panacibacter microcysteis</name>
    <dbReference type="NCBI Taxonomy" id="2793269"/>
    <lineage>
        <taxon>Bacteria</taxon>
        <taxon>Pseudomonadati</taxon>
        <taxon>Bacteroidota</taxon>
        <taxon>Chitinophagia</taxon>
        <taxon>Chitinophagales</taxon>
        <taxon>Chitinophagaceae</taxon>
        <taxon>Panacibacter</taxon>
    </lineage>
</organism>
<comment type="caution">
    <text evidence="10">The sequence shown here is derived from an EMBL/GenBank/DDBJ whole genome shotgun (WGS) entry which is preliminary data.</text>
</comment>
<dbReference type="Gene3D" id="3.20.20.70">
    <property type="entry name" value="Aldolase class I"/>
    <property type="match status" value="1"/>
</dbReference>
<dbReference type="SUPFAM" id="SSF51445">
    <property type="entry name" value="(Trans)glycosidases"/>
    <property type="match status" value="1"/>
</dbReference>
<dbReference type="EMBL" id="JADWYR010000001">
    <property type="protein sequence ID" value="MBG9376895.1"/>
    <property type="molecule type" value="Genomic_DNA"/>
</dbReference>
<evidence type="ECO:0000256" key="4">
    <source>
        <dbReference type="ARBA" id="ARBA00022837"/>
    </source>
</evidence>
<keyword evidence="4" id="KW-0106">Calcium</keyword>
<keyword evidence="3 10" id="KW-0378">Hydrolase</keyword>
<dbReference type="Pfam" id="PF14509">
    <property type="entry name" value="GH97_C"/>
    <property type="match status" value="1"/>
</dbReference>
<feature type="chain" id="PRO_5036819136" evidence="6">
    <location>
        <begin position="19"/>
        <end position="652"/>
    </location>
</feature>
<dbReference type="PANTHER" id="PTHR35803">
    <property type="entry name" value="GLUCAN 1,4-ALPHA-GLUCOSIDASE SUSB-RELATED"/>
    <property type="match status" value="1"/>
</dbReference>
<keyword evidence="5" id="KW-0326">Glycosidase</keyword>
<proteinExistence type="predicted"/>
<dbReference type="Pfam" id="PF10566">
    <property type="entry name" value="Glyco_hydro_97"/>
    <property type="match status" value="1"/>
</dbReference>
<dbReference type="InterPro" id="IPR029486">
    <property type="entry name" value="GH97_N"/>
</dbReference>
<dbReference type="GO" id="GO:0016798">
    <property type="term" value="F:hydrolase activity, acting on glycosyl bonds"/>
    <property type="evidence" value="ECO:0007669"/>
    <property type="project" value="UniProtKB-KW"/>
</dbReference>
<evidence type="ECO:0000256" key="2">
    <source>
        <dbReference type="ARBA" id="ARBA00011245"/>
    </source>
</evidence>
<reference evidence="10" key="1">
    <citation type="submission" date="2020-11" db="EMBL/GenBank/DDBJ databases">
        <title>Bacterial whole genome sequence for Panacibacter sp. DH6.</title>
        <authorList>
            <person name="Le V."/>
            <person name="Ko S."/>
            <person name="Ahn C.-Y."/>
            <person name="Oh H.-M."/>
        </authorList>
    </citation>
    <scope>NUCLEOTIDE SEQUENCE</scope>
    <source>
        <strain evidence="10">DH6</strain>
    </source>
</reference>
<comment type="cofactor">
    <cofactor evidence="1">
        <name>Ca(2+)</name>
        <dbReference type="ChEBI" id="CHEBI:29108"/>
    </cofactor>
</comment>
<dbReference type="PANTHER" id="PTHR35803:SF2">
    <property type="entry name" value="RETAINING ALPHA-GALACTOSIDASE"/>
    <property type="match status" value="1"/>
</dbReference>
<dbReference type="GO" id="GO:0030246">
    <property type="term" value="F:carbohydrate binding"/>
    <property type="evidence" value="ECO:0007669"/>
    <property type="project" value="InterPro"/>
</dbReference>
<evidence type="ECO:0000256" key="5">
    <source>
        <dbReference type="ARBA" id="ARBA00023295"/>
    </source>
</evidence>
<evidence type="ECO:0000256" key="6">
    <source>
        <dbReference type="SAM" id="SignalP"/>
    </source>
</evidence>
<keyword evidence="6" id="KW-0732">Signal</keyword>
<accession>A0A931E7W2</accession>
<evidence type="ECO:0000256" key="3">
    <source>
        <dbReference type="ARBA" id="ARBA00022801"/>
    </source>
</evidence>
<feature type="domain" description="Glycosyl-hydrolase 97 N-terminal" evidence="8">
    <location>
        <begin position="24"/>
        <end position="286"/>
    </location>
</feature>
<evidence type="ECO:0000313" key="11">
    <source>
        <dbReference type="Proteomes" id="UP000628448"/>
    </source>
</evidence>
<dbReference type="InterPro" id="IPR017853">
    <property type="entry name" value="GH"/>
</dbReference>
<dbReference type="Gene3D" id="2.60.40.1180">
    <property type="entry name" value="Golgi alpha-mannosidase II"/>
    <property type="match status" value="1"/>
</dbReference>
<feature type="domain" description="Glycosyl-hydrolase 97 catalytic" evidence="7">
    <location>
        <begin position="311"/>
        <end position="455"/>
    </location>
</feature>
<protein>
    <submittedName>
        <fullName evidence="10">Glycoside hydrolase family 97 protein</fullName>
    </submittedName>
</protein>
<evidence type="ECO:0000259" key="8">
    <source>
        <dbReference type="Pfam" id="PF14508"/>
    </source>
</evidence>
<comment type="subunit">
    <text evidence="2">Monomer.</text>
</comment>
<dbReference type="InterPro" id="IPR029483">
    <property type="entry name" value="GH97_C"/>
</dbReference>
<evidence type="ECO:0000259" key="9">
    <source>
        <dbReference type="Pfam" id="PF14509"/>
    </source>
</evidence>
<dbReference type="Gene3D" id="2.70.98.10">
    <property type="match status" value="1"/>
</dbReference>
<sequence>MKPLIVLCFLVVLINTNAQTYQLLSPDNTIKTIIHTAPQLSWELLVDNRPILSPSLINLDFANTPATTFAVKRTQTRTVHETIVAQVPVSRKNIPDHYNELTITFKNNIAVIFRAYNDGVAYRLATTFKDSVTVINETAQFNFGSSAVAYAPLVVKRPGQDVYHTSFEELYAHKPVDSFTNAQYMFTPVLAEANNIKVAITESDLDDYPGMFLQGTGTNSFSATFAPYPLEEKVAEGDYPQKIVTKRAGYIARTNGTRHFPWRALLVAKKDKELPANDLVYRLAEPSVVRDASWIHPGKCTDEWIIDVNLFNVPFESGINTASYKYYIDFAKQFGFDRIMMDAGWSNTKDLFSINPNINMDTIAAYARSKGIKLSMWTLAMTLDRQLDSALKQFQRWGVDFIMTDFIDRDDQPAVNFHKRIAQACADAKIMIMFHGTYPPKGINRTYPNCITKEAILGSEYNAWSDKPSATHNLTIPFTRMLAGPLDYEPGLLDNATPQQFRPIWGKVMSQTTRCQQLAMFVVYDNPLQIFSGNPSQGLTEPAFMQLLGSLPTTWDTTVIADAAIAKYIVTARRHGNNWFIAGMTDSTARDLQLDLSFLEAGKYNATICKDGINAHRNAMDYVIEETTLVANDALQIHLAPGGGFLVRLRKE</sequence>
<name>A0A931E7W2_9BACT</name>
<dbReference type="InterPro" id="IPR052720">
    <property type="entry name" value="Glycosyl_hydrolase_97"/>
</dbReference>
<dbReference type="AlphaFoldDB" id="A0A931E7W2"/>